<dbReference type="InterPro" id="IPR059081">
    <property type="entry name" value="PRRT3-4"/>
</dbReference>
<evidence type="ECO:0000256" key="7">
    <source>
        <dbReference type="SAM" id="Phobius"/>
    </source>
</evidence>
<protein>
    <recommendedName>
        <fullName evidence="8">Proline-rich transmembrane protein 3/4 domain-containing protein</fullName>
    </recommendedName>
</protein>
<evidence type="ECO:0000256" key="2">
    <source>
        <dbReference type="ARBA" id="ARBA00022553"/>
    </source>
</evidence>
<feature type="transmembrane region" description="Helical" evidence="7">
    <location>
        <begin position="143"/>
        <end position="168"/>
    </location>
</feature>
<keyword evidence="10" id="KW-1185">Reference proteome</keyword>
<keyword evidence="4" id="KW-0732">Signal</keyword>
<evidence type="ECO:0000256" key="6">
    <source>
        <dbReference type="ARBA" id="ARBA00023136"/>
    </source>
</evidence>
<evidence type="ECO:0000313" key="10">
    <source>
        <dbReference type="Proteomes" id="UP000192578"/>
    </source>
</evidence>
<feature type="domain" description="Proline-rich transmembrane protein 3/4" evidence="8">
    <location>
        <begin position="54"/>
        <end position="330"/>
    </location>
</feature>
<organism evidence="9 10">
    <name type="scientific">Hypsibius exemplaris</name>
    <name type="common">Freshwater tardigrade</name>
    <dbReference type="NCBI Taxonomy" id="2072580"/>
    <lineage>
        <taxon>Eukaryota</taxon>
        <taxon>Metazoa</taxon>
        <taxon>Ecdysozoa</taxon>
        <taxon>Tardigrada</taxon>
        <taxon>Eutardigrada</taxon>
        <taxon>Parachela</taxon>
        <taxon>Hypsibioidea</taxon>
        <taxon>Hypsibiidae</taxon>
        <taxon>Hypsibius</taxon>
    </lineage>
</organism>
<gene>
    <name evidence="9" type="ORF">BV898_02585</name>
</gene>
<sequence length="429" mass="47403">MDSTASPMDDNITVSSDDGINSSLFSSVFQNSAVFTTPFPERRPHGDFLHRHPTLAQPLPSWDEARELFGWAWEVHIYGLGSAFAVLALYCLICVLQLCRHSTTRAVRCYFILLHVILCCFGVSRAVFLLLDPYNFRRILPQSLAAACLHLSFPCITSAFSMVLAGLVRTARLKLMKSRIMNVYLLIGILIGNFAFAIGAEVAVDLMPRLSVFAVASQTYFIAWSIGLGCGFLVMFSPLLEAAQDADGIELSATKRITLGVYITLVSAVLLLVFAGLHIYGLVAVYRFLIPADGGDYDAWRWYGFHSGTRLAELLLSASLAFVASLTVWTRAARKLSSVQVRRTVSSGTAGPGMTMEADRLLMLQQGRNTPSSPARNRRDFPVTFNPEGVRADEEFFPGRFPNRARKPVSQLLEGNPIHHHVDEGDRYG</sequence>
<comment type="caution">
    <text evidence="9">The sequence shown here is derived from an EMBL/GenBank/DDBJ whole genome shotgun (WGS) entry which is preliminary data.</text>
</comment>
<evidence type="ECO:0000256" key="4">
    <source>
        <dbReference type="ARBA" id="ARBA00022729"/>
    </source>
</evidence>
<feature type="transmembrane region" description="Helical" evidence="7">
    <location>
        <begin position="110"/>
        <end position="131"/>
    </location>
</feature>
<dbReference type="OrthoDB" id="10066605at2759"/>
<evidence type="ECO:0000313" key="9">
    <source>
        <dbReference type="EMBL" id="OQV23465.1"/>
    </source>
</evidence>
<dbReference type="AlphaFoldDB" id="A0A1W0X7G4"/>
<feature type="transmembrane region" description="Helical" evidence="7">
    <location>
        <begin position="180"/>
        <end position="200"/>
    </location>
</feature>
<feature type="transmembrane region" description="Helical" evidence="7">
    <location>
        <begin position="77"/>
        <end position="98"/>
    </location>
</feature>
<keyword evidence="3 7" id="KW-0812">Transmembrane</keyword>
<feature type="transmembrane region" description="Helical" evidence="7">
    <location>
        <begin position="220"/>
        <end position="240"/>
    </location>
</feature>
<dbReference type="EMBL" id="MTYJ01000011">
    <property type="protein sequence ID" value="OQV23465.1"/>
    <property type="molecule type" value="Genomic_DNA"/>
</dbReference>
<evidence type="ECO:0000256" key="5">
    <source>
        <dbReference type="ARBA" id="ARBA00022989"/>
    </source>
</evidence>
<dbReference type="Proteomes" id="UP000192578">
    <property type="component" value="Unassembled WGS sequence"/>
</dbReference>
<keyword evidence="5 7" id="KW-1133">Transmembrane helix</keyword>
<proteinExistence type="predicted"/>
<feature type="transmembrane region" description="Helical" evidence="7">
    <location>
        <begin position="310"/>
        <end position="329"/>
    </location>
</feature>
<name>A0A1W0X7G4_HYPEX</name>
<dbReference type="PANTHER" id="PTHR35578">
    <property type="entry name" value="PROLINE-RICH TRANSMEMBRANE PROTEIN 4-RELATED"/>
    <property type="match status" value="1"/>
</dbReference>
<evidence type="ECO:0000256" key="1">
    <source>
        <dbReference type="ARBA" id="ARBA00004141"/>
    </source>
</evidence>
<dbReference type="PANTHER" id="PTHR35578:SF6">
    <property type="entry name" value="PROLINE-RICH TRANSMEMBRANE PROTEIN 4"/>
    <property type="match status" value="1"/>
</dbReference>
<dbReference type="InterPro" id="IPR052836">
    <property type="entry name" value="PRRT_domain-containing"/>
</dbReference>
<keyword evidence="2" id="KW-0597">Phosphoprotein</keyword>
<evidence type="ECO:0000259" key="8">
    <source>
        <dbReference type="Pfam" id="PF25987"/>
    </source>
</evidence>
<keyword evidence="6 7" id="KW-0472">Membrane</keyword>
<feature type="transmembrane region" description="Helical" evidence="7">
    <location>
        <begin position="261"/>
        <end position="290"/>
    </location>
</feature>
<accession>A0A1W0X7G4</accession>
<evidence type="ECO:0000256" key="3">
    <source>
        <dbReference type="ARBA" id="ARBA00022692"/>
    </source>
</evidence>
<reference evidence="10" key="1">
    <citation type="submission" date="2017-01" db="EMBL/GenBank/DDBJ databases">
        <title>Comparative genomics of anhydrobiosis in the tardigrade Hypsibius dujardini.</title>
        <authorList>
            <person name="Yoshida Y."/>
            <person name="Koutsovoulos G."/>
            <person name="Laetsch D."/>
            <person name="Stevens L."/>
            <person name="Kumar S."/>
            <person name="Horikawa D."/>
            <person name="Ishino K."/>
            <person name="Komine S."/>
            <person name="Tomita M."/>
            <person name="Blaxter M."/>
            <person name="Arakawa K."/>
        </authorList>
    </citation>
    <scope>NUCLEOTIDE SEQUENCE [LARGE SCALE GENOMIC DNA]</scope>
    <source>
        <strain evidence="10">Z151</strain>
    </source>
</reference>
<comment type="subcellular location">
    <subcellularLocation>
        <location evidence="1">Membrane</location>
        <topology evidence="1">Multi-pass membrane protein</topology>
    </subcellularLocation>
</comment>
<dbReference type="Pfam" id="PF25987">
    <property type="entry name" value="PRRT3"/>
    <property type="match status" value="1"/>
</dbReference>